<evidence type="ECO:0000256" key="1">
    <source>
        <dbReference type="SAM" id="Phobius"/>
    </source>
</evidence>
<dbReference type="EMBL" id="CP157483">
    <property type="protein sequence ID" value="XBO45349.1"/>
    <property type="molecule type" value="Genomic_DNA"/>
</dbReference>
<feature type="transmembrane region" description="Helical" evidence="1">
    <location>
        <begin position="86"/>
        <end position="107"/>
    </location>
</feature>
<organism evidence="2">
    <name type="scientific">Pedococcus sp. KACC 23699</name>
    <dbReference type="NCBI Taxonomy" id="3149228"/>
    <lineage>
        <taxon>Bacteria</taxon>
        <taxon>Bacillati</taxon>
        <taxon>Actinomycetota</taxon>
        <taxon>Actinomycetes</taxon>
        <taxon>Micrococcales</taxon>
        <taxon>Intrasporangiaceae</taxon>
        <taxon>Pedococcus</taxon>
    </lineage>
</organism>
<feature type="transmembrane region" description="Helical" evidence="1">
    <location>
        <begin position="48"/>
        <end position="74"/>
    </location>
</feature>
<protein>
    <submittedName>
        <fullName evidence="2">Uncharacterized protein</fullName>
    </submittedName>
</protein>
<accession>A0AAU7JZ37</accession>
<feature type="transmembrane region" description="Helical" evidence="1">
    <location>
        <begin position="127"/>
        <end position="148"/>
    </location>
</feature>
<dbReference type="RefSeq" id="WP_406832842.1">
    <property type="nucleotide sequence ID" value="NZ_CP157483.1"/>
</dbReference>
<keyword evidence="1" id="KW-1133">Transmembrane helix</keyword>
<evidence type="ECO:0000313" key="2">
    <source>
        <dbReference type="EMBL" id="XBO45349.1"/>
    </source>
</evidence>
<name>A0AAU7JZ37_9MICO</name>
<keyword evidence="1" id="KW-0812">Transmembrane</keyword>
<keyword evidence="1" id="KW-0472">Membrane</keyword>
<proteinExistence type="predicted"/>
<sequence>MSFGALLFLRALSLLVAGPTLVWLIPGALACAVFTAKYGRLTPQSVGAVLGTAVGVHVVAWFAVYPVILSSYGWSPWSLSWSPLTPLNVVGSAAVGLALALALHPQLRADLHAFLHPQAPQLDSGSALLVGLVAVLGAGAVLVGLLTWSPFVRIQSYADVAAQQNYDDCVSVVQNQFGDTLSDEMFNSAVGACLRIGN</sequence>
<dbReference type="AlphaFoldDB" id="A0AAU7JZ37"/>
<reference evidence="2" key="1">
    <citation type="submission" date="2024-05" db="EMBL/GenBank/DDBJ databases">
        <authorList>
            <person name="Kim S."/>
            <person name="Heo J."/>
            <person name="Choi H."/>
            <person name="Choi Y."/>
            <person name="Kwon S.-W."/>
            <person name="Kim Y."/>
        </authorList>
    </citation>
    <scope>NUCLEOTIDE SEQUENCE</scope>
    <source>
        <strain evidence="2">KACC 23699</strain>
    </source>
</reference>
<gene>
    <name evidence="2" type="ORF">ABEG17_08465</name>
</gene>